<dbReference type="Gene3D" id="3.40.50.300">
    <property type="entry name" value="P-loop containing nucleotide triphosphate hydrolases"/>
    <property type="match status" value="1"/>
</dbReference>
<evidence type="ECO:0000256" key="2">
    <source>
        <dbReference type="ARBA" id="ARBA00022801"/>
    </source>
</evidence>
<keyword evidence="1" id="KW-0547">Nucleotide-binding</keyword>
<keyword evidence="3 5" id="KW-0347">Helicase</keyword>
<proteinExistence type="predicted"/>
<accession>A0A3B0V9V3</accession>
<dbReference type="PANTHER" id="PTHR18934">
    <property type="entry name" value="ATP-DEPENDENT RNA HELICASE"/>
    <property type="match status" value="1"/>
</dbReference>
<evidence type="ECO:0000313" key="5">
    <source>
        <dbReference type="EMBL" id="VAW33609.1"/>
    </source>
</evidence>
<dbReference type="GO" id="GO:0004386">
    <property type="term" value="F:helicase activity"/>
    <property type="evidence" value="ECO:0007669"/>
    <property type="project" value="UniProtKB-KW"/>
</dbReference>
<gene>
    <name evidence="5" type="ORF">MNBD_DELTA03-1156</name>
</gene>
<evidence type="ECO:0000256" key="1">
    <source>
        <dbReference type="ARBA" id="ARBA00022741"/>
    </source>
</evidence>
<feature type="non-terminal residue" evidence="5">
    <location>
        <position position="96"/>
    </location>
</feature>
<evidence type="ECO:0000256" key="3">
    <source>
        <dbReference type="ARBA" id="ARBA00022806"/>
    </source>
</evidence>
<dbReference type="PANTHER" id="PTHR18934:SF99">
    <property type="entry name" value="ATP-DEPENDENT RNA HELICASE DHX37-RELATED"/>
    <property type="match status" value="1"/>
</dbReference>
<dbReference type="GO" id="GO:0003723">
    <property type="term" value="F:RNA binding"/>
    <property type="evidence" value="ECO:0007669"/>
    <property type="project" value="TreeGrafter"/>
</dbReference>
<dbReference type="SUPFAM" id="SSF52540">
    <property type="entry name" value="P-loop containing nucleoside triphosphate hydrolases"/>
    <property type="match status" value="1"/>
</dbReference>
<sequence length="96" mass="10433">MVNKINYPAGLPIVRLKDEIIALLKEHPVLIVAGETGCGKTTQLPKMCLEAGLSDKGVIACTQPRRIAAITVARRVAEEMGAQGREMVGYKVRFLD</sequence>
<dbReference type="AlphaFoldDB" id="A0A3B0V9V3"/>
<dbReference type="EMBL" id="UOEX01000046">
    <property type="protein sequence ID" value="VAW33609.1"/>
    <property type="molecule type" value="Genomic_DNA"/>
</dbReference>
<dbReference type="InterPro" id="IPR027417">
    <property type="entry name" value="P-loop_NTPase"/>
</dbReference>
<evidence type="ECO:0000256" key="4">
    <source>
        <dbReference type="ARBA" id="ARBA00022840"/>
    </source>
</evidence>
<protein>
    <submittedName>
        <fullName evidence="5">ATP-dependent helicase HrpA</fullName>
    </submittedName>
</protein>
<dbReference type="GO" id="GO:0016787">
    <property type="term" value="F:hydrolase activity"/>
    <property type="evidence" value="ECO:0007669"/>
    <property type="project" value="UniProtKB-KW"/>
</dbReference>
<keyword evidence="2" id="KW-0378">Hydrolase</keyword>
<name>A0A3B0V9V3_9ZZZZ</name>
<organism evidence="5">
    <name type="scientific">hydrothermal vent metagenome</name>
    <dbReference type="NCBI Taxonomy" id="652676"/>
    <lineage>
        <taxon>unclassified sequences</taxon>
        <taxon>metagenomes</taxon>
        <taxon>ecological metagenomes</taxon>
    </lineage>
</organism>
<dbReference type="GO" id="GO:0005524">
    <property type="term" value="F:ATP binding"/>
    <property type="evidence" value="ECO:0007669"/>
    <property type="project" value="UniProtKB-KW"/>
</dbReference>
<keyword evidence="4" id="KW-0067">ATP-binding</keyword>
<reference evidence="5" key="1">
    <citation type="submission" date="2018-06" db="EMBL/GenBank/DDBJ databases">
        <authorList>
            <person name="Zhirakovskaya E."/>
        </authorList>
    </citation>
    <scope>NUCLEOTIDE SEQUENCE</scope>
</reference>